<dbReference type="Proteomes" id="UP000733744">
    <property type="component" value="Unassembled WGS sequence"/>
</dbReference>
<gene>
    <name evidence="1" type="ORF">EKO24_011400</name>
</gene>
<comment type="caution">
    <text evidence="1">The sequence shown here is derived from an EMBL/GenBank/DDBJ whole genome shotgun (WGS) entry which is preliminary data.</text>
</comment>
<accession>A0ABY3C9S2</accession>
<keyword evidence="2" id="KW-1185">Reference proteome</keyword>
<dbReference type="RefSeq" id="WP_127029306.1">
    <property type="nucleotide sequence ID" value="NZ_RYFG02000097.1"/>
</dbReference>
<sequence>MNVFPVDSLRQAFLALPEQQQQSGDKPIDMRYFYVPSSHAKALHPDNMLVEGIRGAGKSEWWLELQDPQRRRLVSDLSPRAELANIECYAGFGQTPSENYPNKKILSALLKETEAQTIWHTIVVWNILGEKDFGLTSDSLWSERIGHYQDHYENLYRKLVKIDKQLGQQEKKSIVLFDALDRTADDWKSLKDLLRGLLQVALDFRSFNAIRLKIFVRPDMLEDPYVYSFPDGSKVISNTVKLEWNKLELFNLLWQYLGNAPQGGKQFRDSCRKHFSQQWKQHDLGVWMIPENMRKDEAIQSKIFHALAGQWMGNDARRGNTYTWLPNHLGDSYGKVSPRSFLAALHVAATDNIVKDQTYPLGYLAIKKGVQKASEIRVNELKEDYRWIQLLITPLKGMSVPCHFDSIEGSWKQYNVKEELKNLEDEGVRLPPSRLEQGYKGIKQDLVDLGIFEVMKDGRINMPDVYRVGYGLGRRGGVKPVR</sequence>
<dbReference type="EMBL" id="RYFG02000097">
    <property type="protein sequence ID" value="TRW94523.1"/>
    <property type="molecule type" value="Genomic_DNA"/>
</dbReference>
<organism evidence="1 2">
    <name type="scientific">Candidatus Methylobacter oryzae</name>
    <dbReference type="NCBI Taxonomy" id="2497749"/>
    <lineage>
        <taxon>Bacteria</taxon>
        <taxon>Pseudomonadati</taxon>
        <taxon>Pseudomonadota</taxon>
        <taxon>Gammaproteobacteria</taxon>
        <taxon>Methylococcales</taxon>
        <taxon>Methylococcaceae</taxon>
        <taxon>Methylobacter</taxon>
    </lineage>
</organism>
<evidence type="ECO:0000313" key="1">
    <source>
        <dbReference type="EMBL" id="TRW94523.1"/>
    </source>
</evidence>
<name>A0ABY3C9S2_9GAMM</name>
<protein>
    <recommendedName>
        <fullName evidence="3">ATP-binding protein</fullName>
    </recommendedName>
</protein>
<reference evidence="1 2" key="1">
    <citation type="journal article" date="2019" name="Antonie Van Leeuwenhoek">
        <title>Description of 'Ca. Methylobacter oryzae' KRF1, a novel species from the environmentally important Methylobacter clade 2.</title>
        <authorList>
            <person name="Khatri K."/>
            <person name="Mohite J.A."/>
            <person name="Pandit P.S."/>
            <person name="Bahulikar R."/>
            <person name="Rahalkar M.C."/>
        </authorList>
    </citation>
    <scope>NUCLEOTIDE SEQUENCE [LARGE SCALE GENOMIC DNA]</scope>
    <source>
        <strain evidence="1 2">KRF1</strain>
    </source>
</reference>
<evidence type="ECO:0008006" key="3">
    <source>
        <dbReference type="Google" id="ProtNLM"/>
    </source>
</evidence>
<proteinExistence type="predicted"/>
<evidence type="ECO:0000313" key="2">
    <source>
        <dbReference type="Proteomes" id="UP000733744"/>
    </source>
</evidence>